<dbReference type="InterPro" id="IPR050643">
    <property type="entry name" value="Periplasmic_pilus_chap"/>
</dbReference>
<dbReference type="InterPro" id="IPR016147">
    <property type="entry name" value="Pili_assmbl_chaperone_N"/>
</dbReference>
<feature type="domain" description="Pili assembly chaperone N-terminal" evidence="1">
    <location>
        <begin position="38"/>
        <end position="137"/>
    </location>
</feature>
<proteinExistence type="predicted"/>
<protein>
    <recommendedName>
        <fullName evidence="1">Pili assembly chaperone N-terminal domain-containing protein</fullName>
    </recommendedName>
</protein>
<evidence type="ECO:0000313" key="2">
    <source>
        <dbReference type="EMBL" id="GEA60841.1"/>
    </source>
</evidence>
<evidence type="ECO:0000313" key="3">
    <source>
        <dbReference type="Proteomes" id="UP000318242"/>
    </source>
</evidence>
<accession>A0A4Y3IMW9</accession>
<dbReference type="Pfam" id="PF00345">
    <property type="entry name" value="PapD_N"/>
    <property type="match status" value="1"/>
</dbReference>
<dbReference type="PANTHER" id="PTHR30251:SF4">
    <property type="entry name" value="SLR1668 PROTEIN"/>
    <property type="match status" value="1"/>
</dbReference>
<dbReference type="RefSeq" id="WP_167495370.1">
    <property type="nucleotide sequence ID" value="NZ_BJLH01000008.1"/>
</dbReference>
<organism evidence="2 3">
    <name type="scientific">Vibrio comitans NBRC 102076</name>
    <dbReference type="NCBI Taxonomy" id="1219078"/>
    <lineage>
        <taxon>Bacteria</taxon>
        <taxon>Pseudomonadati</taxon>
        <taxon>Pseudomonadota</taxon>
        <taxon>Gammaproteobacteria</taxon>
        <taxon>Vibrionales</taxon>
        <taxon>Vibrionaceae</taxon>
        <taxon>Vibrio</taxon>
    </lineage>
</organism>
<dbReference type="Gene3D" id="2.60.40.10">
    <property type="entry name" value="Immunoglobulins"/>
    <property type="match status" value="1"/>
</dbReference>
<gene>
    <name evidence="2" type="ORF">VCO01S_20340</name>
</gene>
<dbReference type="SUPFAM" id="SSF49354">
    <property type="entry name" value="PapD-like"/>
    <property type="match status" value="1"/>
</dbReference>
<dbReference type="PANTHER" id="PTHR30251">
    <property type="entry name" value="PILUS ASSEMBLY CHAPERONE"/>
    <property type="match status" value="1"/>
</dbReference>
<dbReference type="InterPro" id="IPR008962">
    <property type="entry name" value="PapD-like_sf"/>
</dbReference>
<dbReference type="GO" id="GO:0030288">
    <property type="term" value="C:outer membrane-bounded periplasmic space"/>
    <property type="evidence" value="ECO:0007669"/>
    <property type="project" value="InterPro"/>
</dbReference>
<dbReference type="Proteomes" id="UP000318242">
    <property type="component" value="Unassembled WGS sequence"/>
</dbReference>
<reference evidence="2 3" key="1">
    <citation type="submission" date="2019-06" db="EMBL/GenBank/DDBJ databases">
        <title>Whole genome shotgun sequence of Vibrio comitans NBRC 102076.</title>
        <authorList>
            <person name="Hosoyama A."/>
            <person name="Uohara A."/>
            <person name="Ohji S."/>
            <person name="Ichikawa N."/>
        </authorList>
    </citation>
    <scope>NUCLEOTIDE SEQUENCE [LARGE SCALE GENOMIC DNA]</scope>
    <source>
        <strain evidence="2 3">NBRC 102076</strain>
    </source>
</reference>
<evidence type="ECO:0000259" key="1">
    <source>
        <dbReference type="Pfam" id="PF00345"/>
    </source>
</evidence>
<dbReference type="InterPro" id="IPR013783">
    <property type="entry name" value="Ig-like_fold"/>
</dbReference>
<comment type="caution">
    <text evidence="2">The sequence shown here is derived from an EMBL/GenBank/DDBJ whole genome shotgun (WGS) entry which is preliminary data.</text>
</comment>
<sequence>MKQTVTGLCLLLIAHCVWAIQLSPMFHLLDAAGAGSMNSYQVFNPSDTDVFIDISITKINGSEQLPSDDDFLILPPQGRIPPNSAQRFRIRYLGDMPTQTTLYRVTFEQVNPVELSDDQSSSVALLFKFSTSVMVSPLDCNSNINVDVESKSVKFLNTGNCVFDMSETQFELSGEAGSEVIGWEDFQSGAGGYLMPGRNVFLKLPDSLAKYKEVRVIGQ</sequence>
<dbReference type="AlphaFoldDB" id="A0A4Y3IMW9"/>
<dbReference type="GO" id="GO:0071555">
    <property type="term" value="P:cell wall organization"/>
    <property type="evidence" value="ECO:0007669"/>
    <property type="project" value="InterPro"/>
</dbReference>
<keyword evidence="3" id="KW-1185">Reference proteome</keyword>
<dbReference type="EMBL" id="BJLH01000008">
    <property type="protein sequence ID" value="GEA60841.1"/>
    <property type="molecule type" value="Genomic_DNA"/>
</dbReference>
<name>A0A4Y3IMW9_9VIBR</name>